<evidence type="ECO:0000313" key="1">
    <source>
        <dbReference type="EMBL" id="EHH69601.1"/>
    </source>
</evidence>
<dbReference type="InterPro" id="IPR014710">
    <property type="entry name" value="RmlC-like_jellyroll"/>
</dbReference>
<evidence type="ECO:0000313" key="2">
    <source>
        <dbReference type="Proteomes" id="UP000004949"/>
    </source>
</evidence>
<dbReference type="AlphaFoldDB" id="G6XHE3"/>
<organism evidence="1 2">
    <name type="scientific">Gluconobacter morbifer G707</name>
    <dbReference type="NCBI Taxonomy" id="1088869"/>
    <lineage>
        <taxon>Bacteria</taxon>
        <taxon>Pseudomonadati</taxon>
        <taxon>Pseudomonadota</taxon>
        <taxon>Alphaproteobacteria</taxon>
        <taxon>Acetobacterales</taxon>
        <taxon>Acetobacteraceae</taxon>
        <taxon>Gluconobacter</taxon>
    </lineage>
</organism>
<name>G6XHE3_9PROT</name>
<dbReference type="PANTHER" id="PTHR37943:SF1">
    <property type="entry name" value="PROTEIN VES"/>
    <property type="match status" value="1"/>
</dbReference>
<dbReference type="PANTHER" id="PTHR37943">
    <property type="entry name" value="PROTEIN VES"/>
    <property type="match status" value="1"/>
</dbReference>
<dbReference type="STRING" id="1088869.GMO_09090"/>
<keyword evidence="2" id="KW-1185">Reference proteome</keyword>
<gene>
    <name evidence="1" type="ORF">GMO_09090</name>
</gene>
<dbReference type="PATRIC" id="fig|1088869.3.peg.915"/>
<dbReference type="Proteomes" id="UP000004949">
    <property type="component" value="Unassembled WGS sequence"/>
</dbReference>
<protein>
    <recommendedName>
        <fullName evidence="3">HutD family protein</fullName>
    </recommendedName>
</protein>
<proteinExistence type="predicted"/>
<dbReference type="Pfam" id="PF05962">
    <property type="entry name" value="HutD"/>
    <property type="match status" value="1"/>
</dbReference>
<dbReference type="EMBL" id="AGQV01000001">
    <property type="protein sequence ID" value="EHH69601.1"/>
    <property type="molecule type" value="Genomic_DNA"/>
</dbReference>
<accession>G6XHE3</accession>
<dbReference type="Gene3D" id="2.60.120.10">
    <property type="entry name" value="Jelly Rolls"/>
    <property type="match status" value="1"/>
</dbReference>
<reference evidence="1 2" key="1">
    <citation type="submission" date="2011-10" db="EMBL/GenBank/DDBJ databases">
        <title>Genome sequence of Gluconobacter morbifer G707, isolated from Drosophila gut.</title>
        <authorList>
            <person name="Lee W.-J."/>
            <person name="Kim E.-K."/>
        </authorList>
    </citation>
    <scope>NUCLEOTIDE SEQUENCE [LARGE SCALE GENOMIC DNA]</scope>
    <source>
        <strain evidence="1 2">G707</strain>
    </source>
</reference>
<dbReference type="InterPro" id="IPR010282">
    <property type="entry name" value="Uncharacterised_HutD/Ves"/>
</dbReference>
<dbReference type="eggNOG" id="COG3758">
    <property type="taxonomic scope" value="Bacteria"/>
</dbReference>
<dbReference type="SUPFAM" id="SSF51182">
    <property type="entry name" value="RmlC-like cupins"/>
    <property type="match status" value="1"/>
</dbReference>
<comment type="caution">
    <text evidence="1">The sequence shown here is derived from an EMBL/GenBank/DDBJ whole genome shotgun (WGS) entry which is preliminary data.</text>
</comment>
<dbReference type="InterPro" id="IPR011051">
    <property type="entry name" value="RmlC_Cupin_sf"/>
</dbReference>
<evidence type="ECO:0008006" key="3">
    <source>
        <dbReference type="Google" id="ProtNLM"/>
    </source>
</evidence>
<sequence length="167" mass="17788">MPDIPWKNGAGTTRLLTEQREWRLSVASIARPAPFSVFEGLIRQMGLLKGQGVRLLPTSGAPPLLLDQAGGLIQFGGDLPLTGMPLHGPVEVLNLMRPDRSTGPNLITITPENPPSGALSGFIAVRGHWDVMAGQQRYTLTPGDSLLGDVPFEITVLKAGQIAYAVS</sequence>